<evidence type="ECO:0000256" key="1">
    <source>
        <dbReference type="SAM" id="MobiDB-lite"/>
    </source>
</evidence>
<accession>A0AAV6IL10</accession>
<comment type="caution">
    <text evidence="2">The sequence shown here is derived from an EMBL/GenBank/DDBJ whole genome shotgun (WGS) entry which is preliminary data.</text>
</comment>
<evidence type="ECO:0000313" key="2">
    <source>
        <dbReference type="EMBL" id="KAG5528560.1"/>
    </source>
</evidence>
<evidence type="ECO:0000313" key="3">
    <source>
        <dbReference type="Proteomes" id="UP000823749"/>
    </source>
</evidence>
<dbReference type="EMBL" id="JACTNZ010000010">
    <property type="protein sequence ID" value="KAG5528560.1"/>
    <property type="molecule type" value="Genomic_DNA"/>
</dbReference>
<feature type="compositionally biased region" description="Basic and acidic residues" evidence="1">
    <location>
        <begin position="38"/>
        <end position="48"/>
    </location>
</feature>
<keyword evidence="3" id="KW-1185">Reference proteome</keyword>
<protein>
    <submittedName>
        <fullName evidence="2">Uncharacterized protein</fullName>
    </submittedName>
</protein>
<name>A0AAV6IL10_9ERIC</name>
<gene>
    <name evidence="2" type="ORF">RHGRI_029294</name>
</gene>
<feature type="region of interest" description="Disordered" evidence="1">
    <location>
        <begin position="1"/>
        <end position="73"/>
    </location>
</feature>
<dbReference type="AlphaFoldDB" id="A0AAV6IL10"/>
<reference evidence="2" key="1">
    <citation type="submission" date="2020-08" db="EMBL/GenBank/DDBJ databases">
        <title>Plant Genome Project.</title>
        <authorList>
            <person name="Zhang R.-G."/>
        </authorList>
    </citation>
    <scope>NUCLEOTIDE SEQUENCE</scope>
    <source>
        <strain evidence="2">WSP0</strain>
        <tissue evidence="2">Leaf</tissue>
    </source>
</reference>
<proteinExistence type="predicted"/>
<dbReference type="Proteomes" id="UP000823749">
    <property type="component" value="Chromosome 10"/>
</dbReference>
<sequence>MKMTVQCQGPRDGHDRTPRKKNAGDSAGTIGEDEDDSLVLRDGHDRMPSKRNVGDSAKSRGDPGTDYEHVVVK</sequence>
<feature type="compositionally biased region" description="Basic and acidic residues" evidence="1">
    <location>
        <begin position="57"/>
        <end position="73"/>
    </location>
</feature>
<organism evidence="2 3">
    <name type="scientific">Rhododendron griersonianum</name>
    <dbReference type="NCBI Taxonomy" id="479676"/>
    <lineage>
        <taxon>Eukaryota</taxon>
        <taxon>Viridiplantae</taxon>
        <taxon>Streptophyta</taxon>
        <taxon>Embryophyta</taxon>
        <taxon>Tracheophyta</taxon>
        <taxon>Spermatophyta</taxon>
        <taxon>Magnoliopsida</taxon>
        <taxon>eudicotyledons</taxon>
        <taxon>Gunneridae</taxon>
        <taxon>Pentapetalae</taxon>
        <taxon>asterids</taxon>
        <taxon>Ericales</taxon>
        <taxon>Ericaceae</taxon>
        <taxon>Ericoideae</taxon>
        <taxon>Rhodoreae</taxon>
        <taxon>Rhododendron</taxon>
    </lineage>
</organism>